<dbReference type="PROSITE" id="PS00352">
    <property type="entry name" value="CSD_1"/>
    <property type="match status" value="1"/>
</dbReference>
<gene>
    <name evidence="6" type="ORF">G3A44_15640</name>
</gene>
<dbReference type="Proteomes" id="UP000484255">
    <property type="component" value="Unassembled WGS sequence"/>
</dbReference>
<evidence type="ECO:0000313" key="6">
    <source>
        <dbReference type="EMBL" id="NDY92622.1"/>
    </source>
</evidence>
<evidence type="ECO:0000313" key="7">
    <source>
        <dbReference type="Proteomes" id="UP000484255"/>
    </source>
</evidence>
<dbReference type="InterPro" id="IPR012340">
    <property type="entry name" value="NA-bd_OB-fold"/>
</dbReference>
<evidence type="ECO:0000259" key="5">
    <source>
        <dbReference type="PROSITE" id="PS51857"/>
    </source>
</evidence>
<dbReference type="EMBL" id="JAAGOH010000020">
    <property type="protein sequence ID" value="NDY92622.1"/>
    <property type="molecule type" value="Genomic_DNA"/>
</dbReference>
<dbReference type="SMART" id="SM00357">
    <property type="entry name" value="CSP"/>
    <property type="match status" value="1"/>
</dbReference>
<dbReference type="GO" id="GO:0005829">
    <property type="term" value="C:cytosol"/>
    <property type="evidence" value="ECO:0007669"/>
    <property type="project" value="UniProtKB-ARBA"/>
</dbReference>
<evidence type="ECO:0000256" key="3">
    <source>
        <dbReference type="ARBA" id="ARBA00022490"/>
    </source>
</evidence>
<proteinExistence type="predicted"/>
<dbReference type="FunFam" id="2.40.50.140:FF:000006">
    <property type="entry name" value="Cold shock protein CspC"/>
    <property type="match status" value="1"/>
</dbReference>
<dbReference type="Pfam" id="PF00313">
    <property type="entry name" value="CSD"/>
    <property type="match status" value="1"/>
</dbReference>
<dbReference type="Gene3D" id="2.40.50.140">
    <property type="entry name" value="Nucleic acid-binding proteins"/>
    <property type="match status" value="1"/>
</dbReference>
<dbReference type="InterPro" id="IPR012156">
    <property type="entry name" value="Cold_shock_CspA"/>
</dbReference>
<dbReference type="PROSITE" id="PS51857">
    <property type="entry name" value="CSD_2"/>
    <property type="match status" value="1"/>
</dbReference>
<dbReference type="InterPro" id="IPR002059">
    <property type="entry name" value="CSP_DNA-bd"/>
</dbReference>
<protein>
    <recommendedName>
        <fullName evidence="2">Cold shock-like protein CspA</fullName>
    </recommendedName>
</protein>
<dbReference type="InterPro" id="IPR050181">
    <property type="entry name" value="Cold_shock_domain"/>
</dbReference>
<dbReference type="CDD" id="cd04458">
    <property type="entry name" value="CSP_CDS"/>
    <property type="match status" value="1"/>
</dbReference>
<feature type="domain" description="CSD" evidence="5">
    <location>
        <begin position="2"/>
        <end position="67"/>
    </location>
</feature>
<keyword evidence="7" id="KW-1185">Reference proteome</keyword>
<dbReference type="PANTHER" id="PTHR11544">
    <property type="entry name" value="COLD SHOCK DOMAIN CONTAINING PROTEINS"/>
    <property type="match status" value="1"/>
</dbReference>
<dbReference type="PIRSF" id="PIRSF002599">
    <property type="entry name" value="Cold_shock_A"/>
    <property type="match status" value="1"/>
</dbReference>
<reference evidence="6 7" key="1">
    <citation type="submission" date="2020-02" db="EMBL/GenBank/DDBJ databases">
        <title>Ideonella bacterium strain TBM-1.</title>
        <authorList>
            <person name="Chen W.-M."/>
        </authorList>
    </citation>
    <scope>NUCLEOTIDE SEQUENCE [LARGE SCALE GENOMIC DNA]</scope>
    <source>
        <strain evidence="6 7">TBM-1</strain>
    </source>
</reference>
<accession>A0A7C9TLI0</accession>
<comment type="caution">
    <text evidence="6">The sequence shown here is derived from an EMBL/GenBank/DDBJ whole genome shotgun (WGS) entry which is preliminary data.</text>
</comment>
<dbReference type="RefSeq" id="WP_163458669.1">
    <property type="nucleotide sequence ID" value="NZ_JAAGOH010000020.1"/>
</dbReference>
<name>A0A7C9TLI0_9BURK</name>
<sequence>MQASGKVKWFNDAKGFGFIELDNGGGDVFAHFSAIQMDGFRTLRQGSRVTFDLVDGPKGLAAAEIRPEPATEPQSVG</sequence>
<evidence type="ECO:0000256" key="1">
    <source>
        <dbReference type="ARBA" id="ARBA00004496"/>
    </source>
</evidence>
<keyword evidence="3" id="KW-0963">Cytoplasm</keyword>
<dbReference type="InterPro" id="IPR011129">
    <property type="entry name" value="CSD"/>
</dbReference>
<dbReference type="AlphaFoldDB" id="A0A7C9TLI0"/>
<dbReference type="GO" id="GO:0003676">
    <property type="term" value="F:nucleic acid binding"/>
    <property type="evidence" value="ECO:0007669"/>
    <property type="project" value="InterPro"/>
</dbReference>
<dbReference type="PRINTS" id="PR00050">
    <property type="entry name" value="COLDSHOCK"/>
</dbReference>
<organism evidence="6 7">
    <name type="scientific">Ideonella livida</name>
    <dbReference type="NCBI Taxonomy" id="2707176"/>
    <lineage>
        <taxon>Bacteria</taxon>
        <taxon>Pseudomonadati</taxon>
        <taxon>Pseudomonadota</taxon>
        <taxon>Betaproteobacteria</taxon>
        <taxon>Burkholderiales</taxon>
        <taxon>Sphaerotilaceae</taxon>
        <taxon>Ideonella</taxon>
    </lineage>
</organism>
<dbReference type="InterPro" id="IPR019844">
    <property type="entry name" value="CSD_CS"/>
</dbReference>
<evidence type="ECO:0000256" key="4">
    <source>
        <dbReference type="RuleBase" id="RU000408"/>
    </source>
</evidence>
<comment type="subcellular location">
    <subcellularLocation>
        <location evidence="1 4">Cytoplasm</location>
    </subcellularLocation>
</comment>
<evidence type="ECO:0000256" key="2">
    <source>
        <dbReference type="ARBA" id="ARBA00022332"/>
    </source>
</evidence>
<dbReference type="SUPFAM" id="SSF50249">
    <property type="entry name" value="Nucleic acid-binding proteins"/>
    <property type="match status" value="1"/>
</dbReference>